<organism evidence="3 5">
    <name type="scientific">Didymodactylos carnosus</name>
    <dbReference type="NCBI Taxonomy" id="1234261"/>
    <lineage>
        <taxon>Eukaryota</taxon>
        <taxon>Metazoa</taxon>
        <taxon>Spiralia</taxon>
        <taxon>Gnathifera</taxon>
        <taxon>Rotifera</taxon>
        <taxon>Eurotatoria</taxon>
        <taxon>Bdelloidea</taxon>
        <taxon>Philodinida</taxon>
        <taxon>Philodinidae</taxon>
        <taxon>Didymodactylos</taxon>
    </lineage>
</organism>
<dbReference type="EMBL" id="CAJOBA010008012">
    <property type="protein sequence ID" value="CAF3817978.1"/>
    <property type="molecule type" value="Genomic_DNA"/>
</dbReference>
<dbReference type="InterPro" id="IPR004942">
    <property type="entry name" value="Roadblock/LAMTOR2_dom"/>
</dbReference>
<dbReference type="SMART" id="SM00960">
    <property type="entry name" value="Robl_LC7"/>
    <property type="match status" value="1"/>
</dbReference>
<dbReference type="AlphaFoldDB" id="A0A8S2DZX5"/>
<gene>
    <name evidence="3" type="ORF">OVA965_LOCUS16949</name>
    <name evidence="4" type="ORF">TMI583_LOCUS16959</name>
</gene>
<evidence type="ECO:0000259" key="2">
    <source>
        <dbReference type="SMART" id="SM00960"/>
    </source>
</evidence>
<dbReference type="Proteomes" id="UP000682733">
    <property type="component" value="Unassembled WGS sequence"/>
</dbReference>
<name>A0A8S2DZX5_9BILA</name>
<dbReference type="PANTHER" id="PTHR10779">
    <property type="entry name" value="DYNEIN LIGHT CHAIN ROADBLOCK"/>
    <property type="match status" value="1"/>
</dbReference>
<accession>A0A8S2DZX5</accession>
<dbReference type="Gene3D" id="3.30.450.30">
    <property type="entry name" value="Dynein light chain 2a, cytoplasmic"/>
    <property type="match status" value="1"/>
</dbReference>
<dbReference type="Pfam" id="PF03259">
    <property type="entry name" value="Robl_LC7"/>
    <property type="match status" value="1"/>
</dbReference>
<evidence type="ECO:0000313" key="4">
    <source>
        <dbReference type="EMBL" id="CAF3817978.1"/>
    </source>
</evidence>
<comment type="similarity">
    <text evidence="1">Belongs to the GAMAD family.</text>
</comment>
<dbReference type="Proteomes" id="UP000677228">
    <property type="component" value="Unassembled WGS sequence"/>
</dbReference>
<reference evidence="3" key="1">
    <citation type="submission" date="2021-02" db="EMBL/GenBank/DDBJ databases">
        <authorList>
            <person name="Nowell W R."/>
        </authorList>
    </citation>
    <scope>NUCLEOTIDE SEQUENCE</scope>
</reference>
<evidence type="ECO:0000256" key="1">
    <source>
        <dbReference type="ARBA" id="ARBA00007191"/>
    </source>
</evidence>
<proteinExistence type="inferred from homology"/>
<dbReference type="SUPFAM" id="SSF103196">
    <property type="entry name" value="Roadblock/LC7 domain"/>
    <property type="match status" value="1"/>
</dbReference>
<sequence>MFPRQTNESRRFFYEDSIIIFLKYLGLLIVDSDGIPIRTSMDNASTLHYASLISQLTVQAKRLIRELDPNQELEQLRLRSLKHEIIVAPESKYIMIVIQTPEAL</sequence>
<feature type="domain" description="Roadblock/LAMTOR2" evidence="2">
    <location>
        <begin position="15"/>
        <end position="99"/>
    </location>
</feature>
<dbReference type="EMBL" id="CAJNOK010007999">
    <property type="protein sequence ID" value="CAF1051211.1"/>
    <property type="molecule type" value="Genomic_DNA"/>
</dbReference>
<comment type="caution">
    <text evidence="3">The sequence shown here is derived from an EMBL/GenBank/DDBJ whole genome shotgun (WGS) entry which is preliminary data.</text>
</comment>
<evidence type="ECO:0000313" key="3">
    <source>
        <dbReference type="EMBL" id="CAF1051211.1"/>
    </source>
</evidence>
<protein>
    <recommendedName>
        <fullName evidence="2">Roadblock/LAMTOR2 domain-containing protein</fullName>
    </recommendedName>
</protein>
<evidence type="ECO:0000313" key="5">
    <source>
        <dbReference type="Proteomes" id="UP000677228"/>
    </source>
</evidence>